<dbReference type="SUPFAM" id="SSF51182">
    <property type="entry name" value="RmlC-like cupins"/>
    <property type="match status" value="1"/>
</dbReference>
<organism evidence="1 2">
    <name type="scientific">Kribbella aluminosa</name>
    <dbReference type="NCBI Taxonomy" id="416017"/>
    <lineage>
        <taxon>Bacteria</taxon>
        <taxon>Bacillati</taxon>
        <taxon>Actinomycetota</taxon>
        <taxon>Actinomycetes</taxon>
        <taxon>Propionibacteriales</taxon>
        <taxon>Kribbellaceae</taxon>
        <taxon>Kribbella</taxon>
    </lineage>
</organism>
<dbReference type="Gene3D" id="1.10.10.60">
    <property type="entry name" value="Homeodomain-like"/>
    <property type="match status" value="1"/>
</dbReference>
<dbReference type="PANTHER" id="PTHR11019:SF199">
    <property type="entry name" value="HTH-TYPE TRANSCRIPTIONAL REGULATOR NIMR"/>
    <property type="match status" value="1"/>
</dbReference>
<reference evidence="1 2" key="1">
    <citation type="submission" date="2021-03" db="EMBL/GenBank/DDBJ databases">
        <title>Sequencing the genomes of 1000 actinobacteria strains.</title>
        <authorList>
            <person name="Klenk H.-P."/>
        </authorList>
    </citation>
    <scope>NUCLEOTIDE SEQUENCE [LARGE SCALE GENOMIC DNA]</scope>
    <source>
        <strain evidence="1 2">DSM 18824</strain>
    </source>
</reference>
<dbReference type="SUPFAM" id="SSF46689">
    <property type="entry name" value="Homeodomain-like"/>
    <property type="match status" value="1"/>
</dbReference>
<dbReference type="Proteomes" id="UP000755585">
    <property type="component" value="Unassembled WGS sequence"/>
</dbReference>
<name>A0ABS4UQL0_9ACTN</name>
<proteinExistence type="predicted"/>
<dbReference type="InterPro" id="IPR011051">
    <property type="entry name" value="RmlC_Cupin_sf"/>
</dbReference>
<evidence type="ECO:0000313" key="1">
    <source>
        <dbReference type="EMBL" id="MBP2353930.1"/>
    </source>
</evidence>
<protein>
    <submittedName>
        <fullName evidence="1">AraC-like DNA-binding protein</fullName>
    </submittedName>
</protein>
<keyword evidence="2" id="KW-1185">Reference proteome</keyword>
<accession>A0ABS4UQL0</accession>
<dbReference type="EMBL" id="JAGINT010000002">
    <property type="protein sequence ID" value="MBP2353930.1"/>
    <property type="molecule type" value="Genomic_DNA"/>
</dbReference>
<sequence>MYAGRGVLAVTTDAGTWAAPATTAIWIPARTLHQHRAYGETTLHTIGLTENPLELDAPTAPSVTPLLRELILTYTSAEEWESPRAQAGEAAPSARLSDAAARVARATCREHGESAERLRLVLLDQLRGSAERPTYLPAGRDPRLVAVCELLRKDPADSRTFAELGRVVGASERTLSRLFKRELGMTFPRGGFSSGCRGR</sequence>
<evidence type="ECO:0000313" key="2">
    <source>
        <dbReference type="Proteomes" id="UP000755585"/>
    </source>
</evidence>
<gene>
    <name evidence="1" type="ORF">JOF29_005040</name>
</gene>
<dbReference type="InterPro" id="IPR009057">
    <property type="entry name" value="Homeodomain-like_sf"/>
</dbReference>
<comment type="caution">
    <text evidence="1">The sequence shown here is derived from an EMBL/GenBank/DDBJ whole genome shotgun (WGS) entry which is preliminary data.</text>
</comment>
<dbReference type="PANTHER" id="PTHR11019">
    <property type="entry name" value="HTH-TYPE TRANSCRIPTIONAL REGULATOR NIMR"/>
    <property type="match status" value="1"/>
</dbReference>